<dbReference type="Proteomes" id="UP000249789">
    <property type="component" value="Unassembled WGS sequence"/>
</dbReference>
<feature type="transmembrane region" description="Helical" evidence="1">
    <location>
        <begin position="219"/>
        <end position="241"/>
    </location>
</feature>
<protein>
    <submittedName>
        <fullName evidence="3">Oleate delta-12 desaturase</fullName>
    </submittedName>
</protein>
<dbReference type="CDD" id="cd03507">
    <property type="entry name" value="Delta12-FADS-like"/>
    <property type="match status" value="1"/>
</dbReference>
<dbReference type="PANTHER" id="PTHR32100">
    <property type="entry name" value="OMEGA-6 FATTY ACID DESATURASE, CHLOROPLASTIC"/>
    <property type="match status" value="1"/>
</dbReference>
<evidence type="ECO:0000259" key="2">
    <source>
        <dbReference type="Pfam" id="PF00487"/>
    </source>
</evidence>
<feature type="transmembrane region" description="Helical" evidence="1">
    <location>
        <begin position="91"/>
        <end position="112"/>
    </location>
</feature>
<dbReference type="GO" id="GO:0016491">
    <property type="term" value="F:oxidoreductase activity"/>
    <property type="evidence" value="ECO:0007669"/>
    <property type="project" value="InterPro"/>
</dbReference>
<keyword evidence="1" id="KW-0472">Membrane</keyword>
<organism evidence="3 4">
    <name type="scientific">Aspergillus fijiensis CBS 313.89</name>
    <dbReference type="NCBI Taxonomy" id="1448319"/>
    <lineage>
        <taxon>Eukaryota</taxon>
        <taxon>Fungi</taxon>
        <taxon>Dikarya</taxon>
        <taxon>Ascomycota</taxon>
        <taxon>Pezizomycotina</taxon>
        <taxon>Eurotiomycetes</taxon>
        <taxon>Eurotiomycetidae</taxon>
        <taxon>Eurotiales</taxon>
        <taxon>Aspergillaceae</taxon>
        <taxon>Aspergillus</taxon>
    </lineage>
</organism>
<keyword evidence="4" id="KW-1185">Reference proteome</keyword>
<evidence type="ECO:0000256" key="1">
    <source>
        <dbReference type="SAM" id="Phobius"/>
    </source>
</evidence>
<dbReference type="GO" id="GO:0006629">
    <property type="term" value="P:lipid metabolic process"/>
    <property type="evidence" value="ECO:0007669"/>
    <property type="project" value="InterPro"/>
</dbReference>
<dbReference type="Pfam" id="PF00487">
    <property type="entry name" value="FA_desaturase"/>
    <property type="match status" value="1"/>
</dbReference>
<proteinExistence type="predicted"/>
<dbReference type="RefSeq" id="XP_040804175.1">
    <property type="nucleotide sequence ID" value="XM_040949090.1"/>
</dbReference>
<feature type="transmembrane region" description="Helical" evidence="1">
    <location>
        <begin position="58"/>
        <end position="79"/>
    </location>
</feature>
<dbReference type="VEuPathDB" id="FungiDB:BO72DRAFT_503047"/>
<name>A0A8G1RV80_9EURO</name>
<evidence type="ECO:0000313" key="4">
    <source>
        <dbReference type="Proteomes" id="UP000249789"/>
    </source>
</evidence>
<dbReference type="InterPro" id="IPR005804">
    <property type="entry name" value="FA_desaturase_dom"/>
</dbReference>
<dbReference type="AlphaFoldDB" id="A0A8G1RV80"/>
<dbReference type="InterPro" id="IPR012171">
    <property type="entry name" value="Fatty_acid_desaturase"/>
</dbReference>
<reference evidence="3 4" key="1">
    <citation type="submission" date="2018-02" db="EMBL/GenBank/DDBJ databases">
        <title>The genomes of Aspergillus section Nigri reveals drivers in fungal speciation.</title>
        <authorList>
            <consortium name="DOE Joint Genome Institute"/>
            <person name="Vesth T.C."/>
            <person name="Nybo J."/>
            <person name="Theobald S."/>
            <person name="Brandl J."/>
            <person name="Frisvad J.C."/>
            <person name="Nielsen K.F."/>
            <person name="Lyhne E.K."/>
            <person name="Kogle M.E."/>
            <person name="Kuo A."/>
            <person name="Riley R."/>
            <person name="Clum A."/>
            <person name="Nolan M."/>
            <person name="Lipzen A."/>
            <person name="Salamov A."/>
            <person name="Henrissat B."/>
            <person name="Wiebenga A."/>
            <person name="De vries R.P."/>
            <person name="Grigoriev I.V."/>
            <person name="Mortensen U.H."/>
            <person name="Andersen M.R."/>
            <person name="Baker S.E."/>
        </authorList>
    </citation>
    <scope>NUCLEOTIDE SEQUENCE [LARGE SCALE GENOMIC DNA]</scope>
    <source>
        <strain evidence="3 4">CBS 313.89</strain>
    </source>
</reference>
<feature type="transmembrane region" description="Helical" evidence="1">
    <location>
        <begin position="247"/>
        <end position="267"/>
    </location>
</feature>
<keyword evidence="1" id="KW-1133">Transmembrane helix</keyword>
<dbReference type="OrthoDB" id="1461976at2759"/>
<feature type="transmembrane region" description="Helical" evidence="1">
    <location>
        <begin position="35"/>
        <end position="51"/>
    </location>
</feature>
<feature type="domain" description="Fatty acid desaturase" evidence="2">
    <location>
        <begin position="60"/>
        <end position="344"/>
    </location>
</feature>
<dbReference type="GeneID" id="63866423"/>
<keyword evidence="1" id="KW-0812">Transmembrane</keyword>
<dbReference type="EMBL" id="KZ824630">
    <property type="protein sequence ID" value="RAK80165.1"/>
    <property type="molecule type" value="Genomic_DNA"/>
</dbReference>
<sequence>MTEHLPTLRGLKEAIPDSCFAPSLWTSLGYLTRDILYAAALAYATTYIPLLESGSLRFLAWLIYGLLQSFVGTGLWILAHECGHGAFSSYPLLNDIIGWVLHSSLLVPYFSWKITHARHHRYSGHMEKDTAFVPPTQAEYAAKRRRWMDAMEDLVEDTPLSTLLRFAAHQLLGWQAYLLFYATGAKAAIARPKAQTRTPLPLSHLSPDSLLFHPKQRPVVLLSDLGLALTISGLVYLGSILGPSRVMLLYFLPYFWVHHWIVAITYLHHTHPQIAHYSSETWSFTRGALGTVDRSFGFIGRHFFHHIIDHHVIHHLFPRIPFYRAEEATLAIKPLLGAEYLELREENFLATLWRTFRRCQFVIDGDDVGGKSGVFEWNVVVDGCGNWDIGVSKA</sequence>
<gene>
    <name evidence="3" type="ORF">BO72DRAFT_503047</name>
</gene>
<evidence type="ECO:0000313" key="3">
    <source>
        <dbReference type="EMBL" id="RAK80165.1"/>
    </source>
</evidence>
<accession>A0A8G1RV80</accession>